<proteinExistence type="predicted"/>
<protein>
    <submittedName>
        <fullName evidence="1">Uncharacterized protein</fullName>
    </submittedName>
</protein>
<reference evidence="2" key="1">
    <citation type="submission" date="2016-12" db="EMBL/GenBank/DDBJ databases">
        <authorList>
            <person name="Gaudriault S."/>
        </authorList>
    </citation>
    <scope>NUCLEOTIDE SEQUENCE [LARGE SCALE GENOMIC DNA]</scope>
    <source>
        <strain evidence="2">HGB1681 (deposited as PTA-6826 in the American Type Culture Collection)</strain>
    </source>
</reference>
<gene>
    <name evidence="1" type="ORF">XIS1_1640018</name>
</gene>
<evidence type="ECO:0000313" key="1">
    <source>
        <dbReference type="EMBL" id="SIP72722.1"/>
    </source>
</evidence>
<dbReference type="AlphaFoldDB" id="A0A1N6MV82"/>
<dbReference type="EMBL" id="FTLG01000073">
    <property type="protein sequence ID" value="SIP72722.1"/>
    <property type="molecule type" value="Genomic_DNA"/>
</dbReference>
<evidence type="ECO:0000313" key="2">
    <source>
        <dbReference type="Proteomes" id="UP000196435"/>
    </source>
</evidence>
<dbReference type="Proteomes" id="UP000196435">
    <property type="component" value="Unassembled WGS sequence"/>
</dbReference>
<organism evidence="1 2">
    <name type="scientific">Xenorhabdus innexi</name>
    <dbReference type="NCBI Taxonomy" id="290109"/>
    <lineage>
        <taxon>Bacteria</taxon>
        <taxon>Pseudomonadati</taxon>
        <taxon>Pseudomonadota</taxon>
        <taxon>Gammaproteobacteria</taxon>
        <taxon>Enterobacterales</taxon>
        <taxon>Morganellaceae</taxon>
        <taxon>Xenorhabdus</taxon>
    </lineage>
</organism>
<name>A0A1N6MV82_9GAMM</name>
<sequence length="42" mass="5328">MKIIHYRYITPNHLMNLIYFKNKKVEFKFLTLIKVIYFIYTK</sequence>
<accession>A0A1N6MV82</accession>